<feature type="transmembrane region" description="Helical" evidence="1">
    <location>
        <begin position="21"/>
        <end position="42"/>
    </location>
</feature>
<name>A0A6M3ZXK9_9BURK</name>
<dbReference type="RefSeq" id="WP_017452079.1">
    <property type="nucleotide sequence ID" value="NZ_CP008956.1"/>
</dbReference>
<dbReference type="AlphaFoldDB" id="A0A6M3ZXK9"/>
<dbReference type="Proteomes" id="UP000501648">
    <property type="component" value="Chromosome"/>
</dbReference>
<sequence length="303" mass="32415">MNSLFYPAQRRGVPRQAGLTLVELMIALAVGLLVVLVAGSLLQQARSAYQDIDDAGRVQETGRLALDHLQQALRQAAHLPWETLDGKTAPTLTAGLRGLDDSSQAELLDPAAGLFGNSTGDGVNHSDVLMLGLFGTPRGSLAQVGNCSGAEVAAGPLEESARSWVIYYIAPGTGNEAELRCRYQGKNGVWTSDAIARGVEAMQLRYAIDSDGDGAPDRWLDATAMPAAAWRQVVLVRIALLVRGSQRQPGANEIAPRSYDLFLPGRRSDAAWRVTETEGEQRRRAVFQGTVMLRNLVATGAAP</sequence>
<dbReference type="GO" id="GO:0043683">
    <property type="term" value="P:type IV pilus assembly"/>
    <property type="evidence" value="ECO:0007669"/>
    <property type="project" value="InterPro"/>
</dbReference>
<reference evidence="2 3" key="1">
    <citation type="journal article" date="2012" name="J. Bacteriol.">
        <title>Genome sequence of the pathogenic Herbaspirillum seropedicae strain Os34, isolated from rice roots.</title>
        <authorList>
            <person name="Ye W."/>
            <person name="Ye S."/>
            <person name="Liu J."/>
            <person name="Chang S."/>
            <person name="Chen M."/>
            <person name="Zhu B."/>
            <person name="Guo L."/>
            <person name="An Q."/>
        </authorList>
    </citation>
    <scope>NUCLEOTIDE SEQUENCE [LARGE SCALE GENOMIC DNA]</scope>
    <source>
        <strain evidence="2 3">Os34</strain>
    </source>
</reference>
<dbReference type="PROSITE" id="PS00409">
    <property type="entry name" value="PROKAR_NTER_METHYL"/>
    <property type="match status" value="1"/>
</dbReference>
<organism evidence="2 3">
    <name type="scientific">Herbaspirillum rubrisubalbicans Os34</name>
    <dbReference type="NCBI Taxonomy" id="1235827"/>
    <lineage>
        <taxon>Bacteria</taxon>
        <taxon>Pseudomonadati</taxon>
        <taxon>Pseudomonadota</taxon>
        <taxon>Betaproteobacteria</taxon>
        <taxon>Burkholderiales</taxon>
        <taxon>Oxalobacteraceae</taxon>
        <taxon>Herbaspirillum</taxon>
    </lineage>
</organism>
<dbReference type="Pfam" id="PF16074">
    <property type="entry name" value="PilW"/>
    <property type="match status" value="1"/>
</dbReference>
<evidence type="ECO:0000313" key="3">
    <source>
        <dbReference type="Proteomes" id="UP000501648"/>
    </source>
</evidence>
<proteinExistence type="predicted"/>
<evidence type="ECO:0000256" key="1">
    <source>
        <dbReference type="SAM" id="Phobius"/>
    </source>
</evidence>
<dbReference type="InterPro" id="IPR012902">
    <property type="entry name" value="N_methyl_site"/>
</dbReference>
<protein>
    <submittedName>
        <fullName evidence="2">Prepilin-type cleavage/methylation domain-containing protein</fullName>
    </submittedName>
</protein>
<keyword evidence="1" id="KW-0472">Membrane</keyword>
<dbReference type="NCBIfam" id="TIGR02532">
    <property type="entry name" value="IV_pilin_GFxxxE"/>
    <property type="match status" value="1"/>
</dbReference>
<dbReference type="Pfam" id="PF07963">
    <property type="entry name" value="N_methyl"/>
    <property type="match status" value="1"/>
</dbReference>
<accession>A0A6M3ZXK9</accession>
<dbReference type="InterPro" id="IPR032092">
    <property type="entry name" value="PilW"/>
</dbReference>
<evidence type="ECO:0000313" key="2">
    <source>
        <dbReference type="EMBL" id="QJQ02630.1"/>
    </source>
</evidence>
<keyword evidence="1" id="KW-1133">Transmembrane helix</keyword>
<gene>
    <name evidence="2" type="ORF">C798_21100</name>
</gene>
<dbReference type="EMBL" id="CP008956">
    <property type="protein sequence ID" value="QJQ02630.1"/>
    <property type="molecule type" value="Genomic_DNA"/>
</dbReference>
<keyword evidence="1" id="KW-0812">Transmembrane</keyword>